<evidence type="ECO:0000256" key="4">
    <source>
        <dbReference type="RuleBase" id="RU000363"/>
    </source>
</evidence>
<sequence length="189" mass="20631">MFEEQGLPDEFRDVDILVNNAGFMSGVEQAPNIPVQVIQDVWATNVTGVVNMTQAVLESFKRRPDGGKGDIVMLGSIVGREASVGGSIYCASKAAVRAFTDALRQELIGTRIRIVTVDPGQVLTESNDIRYRFDKEKADRVYAGCNPLTPDDIAEVIVFSASRRENVVVADVLMFPNHQASAIHVHRSG</sequence>
<dbReference type="InterPro" id="IPR036291">
    <property type="entry name" value="NAD(P)-bd_dom_sf"/>
</dbReference>
<dbReference type="Proteomes" id="UP001199106">
    <property type="component" value="Unassembled WGS sequence"/>
</dbReference>
<evidence type="ECO:0000313" key="6">
    <source>
        <dbReference type="Proteomes" id="UP001199106"/>
    </source>
</evidence>
<dbReference type="AlphaFoldDB" id="A0AAD4IFS9"/>
<organism evidence="5 6">
    <name type="scientific">Alternaria panax</name>
    <dbReference type="NCBI Taxonomy" id="48097"/>
    <lineage>
        <taxon>Eukaryota</taxon>
        <taxon>Fungi</taxon>
        <taxon>Dikarya</taxon>
        <taxon>Ascomycota</taxon>
        <taxon>Pezizomycotina</taxon>
        <taxon>Dothideomycetes</taxon>
        <taxon>Pleosporomycetidae</taxon>
        <taxon>Pleosporales</taxon>
        <taxon>Pleosporineae</taxon>
        <taxon>Pleosporaceae</taxon>
        <taxon>Alternaria</taxon>
        <taxon>Alternaria sect. Panax</taxon>
    </lineage>
</organism>
<evidence type="ECO:0000256" key="2">
    <source>
        <dbReference type="ARBA" id="ARBA00022857"/>
    </source>
</evidence>
<comment type="similarity">
    <text evidence="1 4">Belongs to the short-chain dehydrogenases/reductases (SDR) family.</text>
</comment>
<name>A0AAD4IFS9_9PLEO</name>
<dbReference type="PROSITE" id="PS00061">
    <property type="entry name" value="ADH_SHORT"/>
    <property type="match status" value="1"/>
</dbReference>
<evidence type="ECO:0000256" key="1">
    <source>
        <dbReference type="ARBA" id="ARBA00006484"/>
    </source>
</evidence>
<evidence type="ECO:0000313" key="5">
    <source>
        <dbReference type="EMBL" id="KAG9193648.1"/>
    </source>
</evidence>
<dbReference type="InterPro" id="IPR020904">
    <property type="entry name" value="Sc_DH/Rdtase_CS"/>
</dbReference>
<keyword evidence="3 5" id="KW-0560">Oxidoreductase</keyword>
<protein>
    <submittedName>
        <fullName evidence="5">3-hydroxy acid dehydrogenase / malonic semialdehyde reductase</fullName>
        <ecNumber evidence="5">1.1.1.-</ecNumber>
        <ecNumber evidence="5">1.1.1.381</ecNumber>
    </submittedName>
</protein>
<keyword evidence="2" id="KW-0521">NADP</keyword>
<dbReference type="EC" id="1.1.1.381" evidence="5"/>
<dbReference type="GO" id="GO:0016616">
    <property type="term" value="F:oxidoreductase activity, acting on the CH-OH group of donors, NAD or NADP as acceptor"/>
    <property type="evidence" value="ECO:0007669"/>
    <property type="project" value="UniProtKB-ARBA"/>
</dbReference>
<dbReference type="PANTHER" id="PTHR42901">
    <property type="entry name" value="ALCOHOL DEHYDROGENASE"/>
    <property type="match status" value="1"/>
</dbReference>
<dbReference type="Gene3D" id="3.40.50.720">
    <property type="entry name" value="NAD(P)-binding Rossmann-like Domain"/>
    <property type="match status" value="1"/>
</dbReference>
<dbReference type="FunFam" id="3.40.50.720:FF:000047">
    <property type="entry name" value="NADP-dependent L-serine/L-allo-threonine dehydrogenase"/>
    <property type="match status" value="1"/>
</dbReference>
<keyword evidence="6" id="KW-1185">Reference proteome</keyword>
<dbReference type="InterPro" id="IPR002347">
    <property type="entry name" value="SDR_fam"/>
</dbReference>
<dbReference type="EC" id="1.1.1.-" evidence="5"/>
<dbReference type="PANTHER" id="PTHR42901:SF1">
    <property type="entry name" value="ALCOHOL DEHYDROGENASE"/>
    <property type="match status" value="1"/>
</dbReference>
<dbReference type="PRINTS" id="PR00080">
    <property type="entry name" value="SDRFAMILY"/>
</dbReference>
<comment type="caution">
    <text evidence="5">The sequence shown here is derived from an EMBL/GenBank/DDBJ whole genome shotgun (WGS) entry which is preliminary data.</text>
</comment>
<dbReference type="EMBL" id="JAANER010000002">
    <property type="protein sequence ID" value="KAG9193648.1"/>
    <property type="molecule type" value="Genomic_DNA"/>
</dbReference>
<dbReference type="PRINTS" id="PR00081">
    <property type="entry name" value="GDHRDH"/>
</dbReference>
<proteinExistence type="inferred from homology"/>
<accession>A0AAD4IFS9</accession>
<reference evidence="5" key="1">
    <citation type="submission" date="2021-07" db="EMBL/GenBank/DDBJ databases">
        <title>Genome Resource of American Ginseng Black Spot Pathogen Alternaria panax.</title>
        <authorList>
            <person name="Qiu C."/>
            <person name="Wang W."/>
            <person name="Liu Z."/>
        </authorList>
    </citation>
    <scope>NUCLEOTIDE SEQUENCE</scope>
    <source>
        <strain evidence="5">BNCC115425</strain>
    </source>
</reference>
<dbReference type="Pfam" id="PF00106">
    <property type="entry name" value="adh_short"/>
    <property type="match status" value="1"/>
</dbReference>
<gene>
    <name evidence="5" type="ORF">G6011_03683</name>
</gene>
<dbReference type="SUPFAM" id="SSF51735">
    <property type="entry name" value="NAD(P)-binding Rossmann-fold domains"/>
    <property type="match status" value="1"/>
</dbReference>
<evidence type="ECO:0000256" key="3">
    <source>
        <dbReference type="ARBA" id="ARBA00023002"/>
    </source>
</evidence>